<dbReference type="PANTHER" id="PTHR46411">
    <property type="entry name" value="FAMILY ATPASE, PUTATIVE-RELATED"/>
    <property type="match status" value="1"/>
</dbReference>
<evidence type="ECO:0000313" key="3">
    <source>
        <dbReference type="EMBL" id="RMJ17494.1"/>
    </source>
</evidence>
<dbReference type="AlphaFoldDB" id="A0A3M2SIY6"/>
<dbReference type="STRING" id="2010991.A0A3M2SIY6"/>
<dbReference type="EMBL" id="NKUJ01000031">
    <property type="protein sequence ID" value="RMJ17494.1"/>
    <property type="molecule type" value="Genomic_DNA"/>
</dbReference>
<evidence type="ECO:0000313" key="4">
    <source>
        <dbReference type="Proteomes" id="UP000277212"/>
    </source>
</evidence>
<dbReference type="PANTHER" id="PTHR46411:SF3">
    <property type="entry name" value="AAA+ ATPASE DOMAIN-CONTAINING PROTEIN"/>
    <property type="match status" value="1"/>
</dbReference>
<gene>
    <name evidence="3" type="ORF">CDV36_002843</name>
</gene>
<reference evidence="3 4" key="1">
    <citation type="submission" date="2017-06" db="EMBL/GenBank/DDBJ databases">
        <title>Comparative genomic analysis of Ambrosia Fusariam Clade fungi.</title>
        <authorList>
            <person name="Stajich J.E."/>
            <person name="Carrillo J."/>
            <person name="Kijimoto T."/>
            <person name="Eskalen A."/>
            <person name="O'Donnell K."/>
            <person name="Kasson M."/>
        </authorList>
    </citation>
    <scope>NUCLEOTIDE SEQUENCE [LARGE SCALE GENOMIC DNA]</scope>
    <source>
        <strain evidence="3">UCR3666</strain>
    </source>
</reference>
<feature type="domain" description="AAA+ ATPase" evidence="2">
    <location>
        <begin position="516"/>
        <end position="643"/>
    </location>
</feature>
<organism evidence="3 4">
    <name type="scientific">Fusarium kuroshium</name>
    <dbReference type="NCBI Taxonomy" id="2010991"/>
    <lineage>
        <taxon>Eukaryota</taxon>
        <taxon>Fungi</taxon>
        <taxon>Dikarya</taxon>
        <taxon>Ascomycota</taxon>
        <taxon>Pezizomycotina</taxon>
        <taxon>Sordariomycetes</taxon>
        <taxon>Hypocreomycetidae</taxon>
        <taxon>Hypocreales</taxon>
        <taxon>Nectriaceae</taxon>
        <taxon>Fusarium</taxon>
        <taxon>Fusarium solani species complex</taxon>
    </lineage>
</organism>
<feature type="region of interest" description="Disordered" evidence="1">
    <location>
        <begin position="24"/>
        <end position="63"/>
    </location>
</feature>
<feature type="compositionally biased region" description="Low complexity" evidence="1">
    <location>
        <begin position="37"/>
        <end position="48"/>
    </location>
</feature>
<dbReference type="Pfam" id="PF22942">
    <property type="entry name" value="DUF7025"/>
    <property type="match status" value="1"/>
</dbReference>
<sequence>MSSHIHDPAEKGCALSIKDAPSLSTTLDSLIPPPASLPGSPSSAPSPSKLVDSESPDLSQRKEGSQCAIQTLYEGPPKCRCCINWVEAYPDDLRMAVEEEAETKQKAIVVRMSKNHDDEKPLALHSIIVQNASLKQTLGQVFEGYRGITTSLKKLVFKTPFRPFHFRWKQLAELLEYQKQHDRDAAAYTQLLYGVLHDELHEQMAKINDLLDHGVITYNRFWALFEPGKLVFNVKNGDEHSFIAIDCQYNDSEKQLVVTAKYIDWDGERFGYAPTCLKIHEFSGTRKLSELEVYPASLLQSPDETRSRLISRGKKFHSLNTGVHHRAYSGRVTFTDAKRDNDGQLYIEERVMVDAAAYFDLNSGKRLRLEPLDSTCIVPEIRVADDTHIDSSTGPRSCSMMSMMPVQPHLMAKIRGDVDSGSLLPRGSLHSKPTSISGYLTDEQFLVCHSKVRGYSLKTKFWCLFDVDYLSDITWNNDIFSQLLLPPVYKSLMLSFVGGRATNEASFDDIVEGKGLGIIILLLGSPGTGKTLTVETVAEEARKPLYLLSAGELGQDPAGIESRLRLVFKIAESWNAIVLLDECDVFLRERSSNELTHNEIVAVFLRELEYYRGLLVMTSNSDKPIDPAFKSRIDLTLHYPELDKATREQIWRRFATKAGSRNALDDSSYERLSRLPMNGREIRNAVKISMLWAAREEKELGLEQIRTILQVSREAGDSGLEVLDAA</sequence>
<protein>
    <recommendedName>
        <fullName evidence="2">AAA+ ATPase domain-containing protein</fullName>
    </recommendedName>
</protein>
<keyword evidence="4" id="KW-1185">Reference proteome</keyword>
<dbReference type="InterPro" id="IPR027417">
    <property type="entry name" value="P-loop_NTPase"/>
</dbReference>
<dbReference type="InterPro" id="IPR054289">
    <property type="entry name" value="DUF7025"/>
</dbReference>
<dbReference type="GO" id="GO:0016887">
    <property type="term" value="F:ATP hydrolysis activity"/>
    <property type="evidence" value="ECO:0007669"/>
    <property type="project" value="InterPro"/>
</dbReference>
<dbReference type="GO" id="GO:0005524">
    <property type="term" value="F:ATP binding"/>
    <property type="evidence" value="ECO:0007669"/>
    <property type="project" value="InterPro"/>
</dbReference>
<accession>A0A3M2SIY6</accession>
<name>A0A3M2SIY6_9HYPO</name>
<proteinExistence type="predicted"/>
<dbReference type="InterPro" id="IPR003593">
    <property type="entry name" value="AAA+_ATPase"/>
</dbReference>
<dbReference type="InterPro" id="IPR003959">
    <property type="entry name" value="ATPase_AAA_core"/>
</dbReference>
<dbReference type="OrthoDB" id="10042665at2759"/>
<evidence type="ECO:0000256" key="1">
    <source>
        <dbReference type="SAM" id="MobiDB-lite"/>
    </source>
</evidence>
<evidence type="ECO:0000259" key="2">
    <source>
        <dbReference type="SMART" id="SM00382"/>
    </source>
</evidence>
<comment type="caution">
    <text evidence="3">The sequence shown here is derived from an EMBL/GenBank/DDBJ whole genome shotgun (WGS) entry which is preliminary data.</text>
</comment>
<dbReference type="SMART" id="SM00382">
    <property type="entry name" value="AAA"/>
    <property type="match status" value="1"/>
</dbReference>
<dbReference type="SUPFAM" id="SSF52540">
    <property type="entry name" value="P-loop containing nucleoside triphosphate hydrolases"/>
    <property type="match status" value="1"/>
</dbReference>
<dbReference type="Pfam" id="PF00004">
    <property type="entry name" value="AAA"/>
    <property type="match status" value="1"/>
</dbReference>
<dbReference type="Gene3D" id="3.40.50.300">
    <property type="entry name" value="P-loop containing nucleotide triphosphate hydrolases"/>
    <property type="match status" value="1"/>
</dbReference>
<dbReference type="Proteomes" id="UP000277212">
    <property type="component" value="Unassembled WGS sequence"/>
</dbReference>